<evidence type="ECO:0000256" key="1">
    <source>
        <dbReference type="SAM" id="MobiDB-lite"/>
    </source>
</evidence>
<dbReference type="Proteomes" id="UP000076842">
    <property type="component" value="Unassembled WGS sequence"/>
</dbReference>
<gene>
    <name evidence="2" type="ORF">CALCODRAFT_488819</name>
</gene>
<sequence length="257" mass="29363">MPPKKLPRLRMPRFAWRGEEGPLADPYFTTWATPVLDPTATPFVPRPIPLVDEVNFHEEDPERRASNLLKWFQHPDGQPYSLPFLREVLDNDTALMDWMHAPIMAAIGDRGKTENNISLRPDDSGKEMRMDKMMEVLMAQSTGSYGSDLVGPKWEFVGDLLRVIGRSPLWPHPQWQKLAERVHDTAEQFKTGKQARDMDPYRQFDYQQQVFLEQEARVTHAEAPAESSAAGRSRSFKVFKRGGNRGGGSKSNRSKTK</sequence>
<feature type="region of interest" description="Disordered" evidence="1">
    <location>
        <begin position="217"/>
        <end position="257"/>
    </location>
</feature>
<reference evidence="2 3" key="1">
    <citation type="journal article" date="2016" name="Mol. Biol. Evol.">
        <title>Comparative Genomics of Early-Diverging Mushroom-Forming Fungi Provides Insights into the Origins of Lignocellulose Decay Capabilities.</title>
        <authorList>
            <person name="Nagy L.G."/>
            <person name="Riley R."/>
            <person name="Tritt A."/>
            <person name="Adam C."/>
            <person name="Daum C."/>
            <person name="Floudas D."/>
            <person name="Sun H."/>
            <person name="Yadav J.S."/>
            <person name="Pangilinan J."/>
            <person name="Larsson K.H."/>
            <person name="Matsuura K."/>
            <person name="Barry K."/>
            <person name="Labutti K."/>
            <person name="Kuo R."/>
            <person name="Ohm R.A."/>
            <person name="Bhattacharya S.S."/>
            <person name="Shirouzu T."/>
            <person name="Yoshinaga Y."/>
            <person name="Martin F.M."/>
            <person name="Grigoriev I.V."/>
            <person name="Hibbett D.S."/>
        </authorList>
    </citation>
    <scope>NUCLEOTIDE SEQUENCE [LARGE SCALE GENOMIC DNA]</scope>
    <source>
        <strain evidence="2 3">HHB12733</strain>
    </source>
</reference>
<name>A0A165C665_9BASI</name>
<evidence type="ECO:0000313" key="2">
    <source>
        <dbReference type="EMBL" id="KZT50300.1"/>
    </source>
</evidence>
<accession>A0A165C665</accession>
<proteinExistence type="predicted"/>
<dbReference type="AlphaFoldDB" id="A0A165C665"/>
<dbReference type="EMBL" id="KV424193">
    <property type="protein sequence ID" value="KZT50300.1"/>
    <property type="molecule type" value="Genomic_DNA"/>
</dbReference>
<evidence type="ECO:0000313" key="3">
    <source>
        <dbReference type="Proteomes" id="UP000076842"/>
    </source>
</evidence>
<feature type="compositionally biased region" description="Basic residues" evidence="1">
    <location>
        <begin position="234"/>
        <end position="243"/>
    </location>
</feature>
<protein>
    <submittedName>
        <fullName evidence="2">Uncharacterized protein</fullName>
    </submittedName>
</protein>
<organism evidence="2 3">
    <name type="scientific">Calocera cornea HHB12733</name>
    <dbReference type="NCBI Taxonomy" id="1353952"/>
    <lineage>
        <taxon>Eukaryota</taxon>
        <taxon>Fungi</taxon>
        <taxon>Dikarya</taxon>
        <taxon>Basidiomycota</taxon>
        <taxon>Agaricomycotina</taxon>
        <taxon>Dacrymycetes</taxon>
        <taxon>Dacrymycetales</taxon>
        <taxon>Dacrymycetaceae</taxon>
        <taxon>Calocera</taxon>
    </lineage>
</organism>
<dbReference type="InParanoid" id="A0A165C665"/>
<keyword evidence="3" id="KW-1185">Reference proteome</keyword>